<feature type="transmembrane region" description="Helical" evidence="1">
    <location>
        <begin position="223"/>
        <end position="240"/>
    </location>
</feature>
<reference evidence="3" key="1">
    <citation type="journal article" date="2019" name="Int. J. Syst. Evol. Microbiol.">
        <title>The Global Catalogue of Microorganisms (GCM) 10K type strain sequencing project: providing services to taxonomists for standard genome sequencing and annotation.</title>
        <authorList>
            <consortium name="The Broad Institute Genomics Platform"/>
            <consortium name="The Broad Institute Genome Sequencing Center for Infectious Disease"/>
            <person name="Wu L."/>
            <person name="Ma J."/>
        </authorList>
    </citation>
    <scope>NUCLEOTIDE SEQUENCE [LARGE SCALE GENOMIC DNA]</scope>
    <source>
        <strain evidence="3">KCTC 52368</strain>
    </source>
</reference>
<protein>
    <recommendedName>
        <fullName evidence="4">Prenyltransferase</fullName>
    </recommendedName>
</protein>
<feature type="transmembrane region" description="Helical" evidence="1">
    <location>
        <begin position="98"/>
        <end position="117"/>
    </location>
</feature>
<keyword evidence="1" id="KW-0812">Transmembrane</keyword>
<feature type="transmembrane region" description="Helical" evidence="1">
    <location>
        <begin position="72"/>
        <end position="92"/>
    </location>
</feature>
<keyword evidence="1" id="KW-0472">Membrane</keyword>
<feature type="transmembrane region" description="Helical" evidence="1">
    <location>
        <begin position="129"/>
        <end position="148"/>
    </location>
</feature>
<evidence type="ECO:0000313" key="3">
    <source>
        <dbReference type="Proteomes" id="UP001597526"/>
    </source>
</evidence>
<evidence type="ECO:0000256" key="1">
    <source>
        <dbReference type="SAM" id="Phobius"/>
    </source>
</evidence>
<feature type="transmembrane region" description="Helical" evidence="1">
    <location>
        <begin position="12"/>
        <end position="33"/>
    </location>
</feature>
<evidence type="ECO:0008006" key="4">
    <source>
        <dbReference type="Google" id="ProtNLM"/>
    </source>
</evidence>
<gene>
    <name evidence="2" type="ORF">ACFSQJ_19515</name>
</gene>
<keyword evidence="1" id="KW-1133">Transmembrane helix</keyword>
<feature type="transmembrane region" description="Helical" evidence="1">
    <location>
        <begin position="154"/>
        <end position="178"/>
    </location>
</feature>
<dbReference type="RefSeq" id="WP_377768598.1">
    <property type="nucleotide sequence ID" value="NZ_JBHULB010000083.1"/>
</dbReference>
<dbReference type="Proteomes" id="UP001597526">
    <property type="component" value="Unassembled WGS sequence"/>
</dbReference>
<organism evidence="2 3">
    <name type="scientific">Croceitalea marina</name>
    <dbReference type="NCBI Taxonomy" id="1775166"/>
    <lineage>
        <taxon>Bacteria</taxon>
        <taxon>Pseudomonadati</taxon>
        <taxon>Bacteroidota</taxon>
        <taxon>Flavobacteriia</taxon>
        <taxon>Flavobacteriales</taxon>
        <taxon>Flavobacteriaceae</taxon>
        <taxon>Croceitalea</taxon>
    </lineage>
</organism>
<evidence type="ECO:0000313" key="2">
    <source>
        <dbReference type="EMBL" id="MFD2589122.1"/>
    </source>
</evidence>
<feature type="transmembrane region" description="Helical" evidence="1">
    <location>
        <begin position="199"/>
        <end position="217"/>
    </location>
</feature>
<feature type="transmembrane region" description="Helical" evidence="1">
    <location>
        <begin position="252"/>
        <end position="270"/>
    </location>
</feature>
<dbReference type="EMBL" id="JBHULB010000083">
    <property type="protein sequence ID" value="MFD2589122.1"/>
    <property type="molecule type" value="Genomic_DNA"/>
</dbReference>
<accession>A0ABW5N224</accession>
<comment type="caution">
    <text evidence="2">The sequence shown here is derived from an EMBL/GenBank/DDBJ whole genome shotgun (WGS) entry which is preliminary data.</text>
</comment>
<proteinExistence type="predicted"/>
<name>A0ABW5N224_9FLAO</name>
<sequence>MRFLRQAFDFYLDASIHVALAVVTLYFSTLQIIETSTNWQLASFLFFGTIVCYNFIKYGVEAEKYLIVSNPYHKLIQGFSFLAFAFSAYFFLQLGYNLWFAIMTLLGVSVLYAIPLLPKAKNLRSLAGLKTFLVALVWMGCTVVLPLVDNDIKVTWDIGILLLQRFLLVLILLLPFEIRDLKFDKPELKTMPQRIGVEKTKTVGYVLTVFYAVLLFFKDSISIKIIVIDLLLSLVLLVVLKKTTKEQTNYFSSFWVEGIPLLYLGILVFTEKLF</sequence>
<keyword evidence="3" id="KW-1185">Reference proteome</keyword>
<feature type="transmembrane region" description="Helical" evidence="1">
    <location>
        <begin position="39"/>
        <end position="60"/>
    </location>
</feature>